<keyword evidence="2" id="KW-1185">Reference proteome</keyword>
<dbReference type="EMBL" id="LZNA01000039">
    <property type="protein sequence ID" value="OBX79822.1"/>
    <property type="molecule type" value="Genomic_DNA"/>
</dbReference>
<proteinExistence type="predicted"/>
<name>A0A1B8QDQ0_9GAMM</name>
<organism evidence="1 2">
    <name type="scientific">Faucicola atlantae</name>
    <dbReference type="NCBI Taxonomy" id="34059"/>
    <lineage>
        <taxon>Bacteria</taxon>
        <taxon>Pseudomonadati</taxon>
        <taxon>Pseudomonadota</taxon>
        <taxon>Gammaproteobacteria</taxon>
        <taxon>Moraxellales</taxon>
        <taxon>Moraxellaceae</taxon>
        <taxon>Faucicola</taxon>
    </lineage>
</organism>
<protein>
    <submittedName>
        <fullName evidence="1">Uncharacterized protein</fullName>
    </submittedName>
</protein>
<evidence type="ECO:0000313" key="2">
    <source>
        <dbReference type="Proteomes" id="UP000092616"/>
    </source>
</evidence>
<reference evidence="1 2" key="1">
    <citation type="submission" date="2016-06" db="EMBL/GenBank/DDBJ databases">
        <title>Draft genome of Moraxella atlantae CCUG 59586.</title>
        <authorList>
            <person name="Salva-Serra F."/>
            <person name="Engstrom-Jakobsson H."/>
            <person name="Thorell K."/>
            <person name="Gonzales-Siles L."/>
            <person name="Karlsson R."/>
            <person name="Boulund F."/>
            <person name="Engstrand L."/>
            <person name="Kristiansson E."/>
            <person name="Moore E."/>
        </authorList>
    </citation>
    <scope>NUCLEOTIDE SEQUENCE [LARGE SCALE GENOMIC DNA]</scope>
    <source>
        <strain evidence="1 2">CCUG 59586</strain>
    </source>
</reference>
<comment type="caution">
    <text evidence="1">The sequence shown here is derived from an EMBL/GenBank/DDBJ whole genome shotgun (WGS) entry which is preliminary data.</text>
</comment>
<dbReference type="RefSeq" id="WP_067337153.1">
    <property type="nucleotide sequence ID" value="NZ_LZNA01000039.1"/>
</dbReference>
<evidence type="ECO:0000313" key="1">
    <source>
        <dbReference type="EMBL" id="OBX79822.1"/>
    </source>
</evidence>
<gene>
    <name evidence="1" type="ORF">A9306_08250</name>
</gene>
<sequence length="184" mass="20322">MGVWVCVVVALFVLGSIMALMPSARARQLDALRMTARRIGLQPKLVACPDWLVQQLNKQPNPPTDKMVAQYGCLIEGARLPACDFLAVDGRWQLAAHWQAFAQTEPSMTNKFLLNNALNGASIDLPTNIAQHALGLSVQANFIALYWRENLDASPATLETRTNDLIQLKTDLQRYADLLHNGAI</sequence>
<dbReference type="Proteomes" id="UP000092616">
    <property type="component" value="Unassembled WGS sequence"/>
</dbReference>
<dbReference type="AlphaFoldDB" id="A0A1B8QDQ0"/>
<accession>A0A1B8QDQ0</accession>